<evidence type="ECO:0000313" key="3">
    <source>
        <dbReference type="EMBL" id="CAD7244635.1"/>
    </source>
</evidence>
<dbReference type="InterPro" id="IPR015915">
    <property type="entry name" value="Kelch-typ_b-propeller"/>
</dbReference>
<keyword evidence="4" id="KW-1185">Reference proteome</keyword>
<gene>
    <name evidence="3" type="ORF">DSTB1V02_LOCUS4525</name>
</gene>
<protein>
    <recommendedName>
        <fullName evidence="5">Kelch repeat-containing protein</fullName>
    </recommendedName>
</protein>
<dbReference type="PANTHER" id="PTHR45632:SF3">
    <property type="entry name" value="KELCH-LIKE PROTEIN 32"/>
    <property type="match status" value="1"/>
</dbReference>
<dbReference type="Pfam" id="PF01344">
    <property type="entry name" value="Kelch_1"/>
    <property type="match status" value="1"/>
</dbReference>
<accession>A0A7R9A6E0</accession>
<name>A0A7R9A6E0_9CRUS</name>
<sequence>MVCRLDSEPWEIRDVTHYPDSRDMDFRRSFTAIAGKLYVSGCDEMKIYDLTGNTWKKGKKPLNYAEWQASAASSSSLFNCGGCEYSDNLLYSNYYTSTLVAQQWVFRYDTVKDEWSRLRDMKHARLEAGAIHLQSSNVLHVIGGAQNLLQFPFIGRLRRRSDRHERLDLRTSSWEELKELPKGRASPALAFHKEMIVMAGGKDKFDSPNNNVWGYDIRMDSWREMPSMKKCRHRHGLISLGENLYAIGGKGEASMEVFDGRSWENVPVTHDDFNDCMHGCQMISAE</sequence>
<dbReference type="OrthoDB" id="6428058at2759"/>
<dbReference type="SUPFAM" id="SSF117281">
    <property type="entry name" value="Kelch motif"/>
    <property type="match status" value="1"/>
</dbReference>
<dbReference type="EMBL" id="LR900191">
    <property type="protein sequence ID" value="CAD7244635.1"/>
    <property type="molecule type" value="Genomic_DNA"/>
</dbReference>
<organism evidence="3">
    <name type="scientific">Darwinula stevensoni</name>
    <dbReference type="NCBI Taxonomy" id="69355"/>
    <lineage>
        <taxon>Eukaryota</taxon>
        <taxon>Metazoa</taxon>
        <taxon>Ecdysozoa</taxon>
        <taxon>Arthropoda</taxon>
        <taxon>Crustacea</taxon>
        <taxon>Oligostraca</taxon>
        <taxon>Ostracoda</taxon>
        <taxon>Podocopa</taxon>
        <taxon>Podocopida</taxon>
        <taxon>Darwinulocopina</taxon>
        <taxon>Darwinuloidea</taxon>
        <taxon>Darwinulidae</taxon>
        <taxon>Darwinula</taxon>
    </lineage>
</organism>
<evidence type="ECO:0000313" key="4">
    <source>
        <dbReference type="Proteomes" id="UP000677054"/>
    </source>
</evidence>
<evidence type="ECO:0000256" key="1">
    <source>
        <dbReference type="ARBA" id="ARBA00022441"/>
    </source>
</evidence>
<keyword evidence="2" id="KW-0677">Repeat</keyword>
<keyword evidence="1" id="KW-0880">Kelch repeat</keyword>
<dbReference type="Gene3D" id="2.120.10.80">
    <property type="entry name" value="Kelch-type beta propeller"/>
    <property type="match status" value="1"/>
</dbReference>
<evidence type="ECO:0000256" key="2">
    <source>
        <dbReference type="ARBA" id="ARBA00022737"/>
    </source>
</evidence>
<dbReference type="EMBL" id="CAJPEV010000674">
    <property type="protein sequence ID" value="CAG0887510.1"/>
    <property type="molecule type" value="Genomic_DNA"/>
</dbReference>
<evidence type="ECO:0008006" key="5">
    <source>
        <dbReference type="Google" id="ProtNLM"/>
    </source>
</evidence>
<dbReference type="AlphaFoldDB" id="A0A7R9A6E0"/>
<proteinExistence type="predicted"/>
<dbReference type="InterPro" id="IPR006652">
    <property type="entry name" value="Kelch_1"/>
</dbReference>
<dbReference type="PANTHER" id="PTHR45632">
    <property type="entry name" value="LD33804P"/>
    <property type="match status" value="1"/>
</dbReference>
<dbReference type="Proteomes" id="UP000677054">
    <property type="component" value="Unassembled WGS sequence"/>
</dbReference>
<reference evidence="3" key="1">
    <citation type="submission" date="2020-11" db="EMBL/GenBank/DDBJ databases">
        <authorList>
            <person name="Tran Van P."/>
        </authorList>
    </citation>
    <scope>NUCLEOTIDE SEQUENCE</scope>
</reference>